<organism evidence="5 6">
    <name type="scientific">Belliella marina</name>
    <dbReference type="NCBI Taxonomy" id="1644146"/>
    <lineage>
        <taxon>Bacteria</taxon>
        <taxon>Pseudomonadati</taxon>
        <taxon>Bacteroidota</taxon>
        <taxon>Cytophagia</taxon>
        <taxon>Cytophagales</taxon>
        <taxon>Cyclobacteriaceae</taxon>
        <taxon>Belliella</taxon>
    </lineage>
</organism>
<dbReference type="RefSeq" id="WP_376885156.1">
    <property type="nucleotide sequence ID" value="NZ_JBHUHR010000022.1"/>
</dbReference>
<dbReference type="InterPro" id="IPR054363">
    <property type="entry name" value="GH95_cat"/>
</dbReference>
<accession>A0ABW4VJ60</accession>
<dbReference type="InterPro" id="IPR008928">
    <property type="entry name" value="6-hairpin_glycosidase_sf"/>
</dbReference>
<feature type="domain" description="Glycosyl hydrolase family 95 N-terminal" evidence="2">
    <location>
        <begin position="47"/>
        <end position="282"/>
    </location>
</feature>
<dbReference type="InterPro" id="IPR012341">
    <property type="entry name" value="6hp_glycosidase-like_sf"/>
</dbReference>
<dbReference type="Pfam" id="PF22124">
    <property type="entry name" value="Glyco_hydro_95_cat"/>
    <property type="match status" value="1"/>
</dbReference>
<dbReference type="PANTHER" id="PTHR31084">
    <property type="entry name" value="ALPHA-L-FUCOSIDASE 2"/>
    <property type="match status" value="1"/>
</dbReference>
<feature type="chain" id="PRO_5046008362" evidence="1">
    <location>
        <begin position="36"/>
        <end position="836"/>
    </location>
</feature>
<dbReference type="GO" id="GO:0016787">
    <property type="term" value="F:hydrolase activity"/>
    <property type="evidence" value="ECO:0007669"/>
    <property type="project" value="UniProtKB-KW"/>
</dbReference>
<evidence type="ECO:0000259" key="2">
    <source>
        <dbReference type="Pfam" id="PF14498"/>
    </source>
</evidence>
<proteinExistence type="predicted"/>
<feature type="signal peptide" evidence="1">
    <location>
        <begin position="1"/>
        <end position="35"/>
    </location>
</feature>
<comment type="caution">
    <text evidence="5">The sequence shown here is derived from an EMBL/GenBank/DDBJ whole genome shotgun (WGS) entry which is preliminary data.</text>
</comment>
<protein>
    <submittedName>
        <fullName evidence="5">Glycoside hydrolase N-terminal domain-containing protein</fullName>
    </submittedName>
</protein>
<sequence length="836" mass="93757">MKRIKKLHMFINRIGSTAKIVLAFGVLLIANSACQAQSSKNDPYMKLWYDKPAEKWVEALPVGNGRLGAMVFGNPQEETIQLNENTFYAGQPHRNDNPNALKALDQVRKLIFDGEYVEAQSEVDRNFFKGPHGMPYQTIGNLKLRYKDESEVEDYYRELDIENAIVSNRFKKSGVNYTTKLIASFPDQVIVAKLTADKSKSISFTATMDRPGNFDLRVDGNDQLVMSGISGDHEGIKGAVKFEANVKFVNKGGSIQAENDKIQISDADEVTIYISIATNFVNYNDISADAPVRATGYLEKALTKSFAEIHKDHVADYRNYFDRVRLDLGRTDAADLPTDTRIERFSQGNDPQLVSLYFQFGRYLLIAASRPGGQPANLQGIWNHQLNPAWDSKYTVNINAEMNYWPAEITNLSELHGPFIQMVKDLSESGRQTATDMYGARGWVLHHNTDLWRVTGPIDFAAAGMWTLGGAWVSQHLFEKYDFSGDKAYLESVYPAVKQAAVFFLDFLVEDPKTGYMVVSPSVSPENIPYQYHNSAVAAGNTMDNQLLFDLFTKTIKAAKILGDEDDLIKEMKAMLSKLPPMQIGKWGQLQEWQEDWDNPKDDHRHVSHLYGLYPSNQISPYRTPALFAAAKTSLLARGDESTGWSMGWKVNLWARFLDGNHAYKLIKDQLSPAIQPDGKQKGGTYPNLFDSHPPFQIDGNFGCTAGIAEMLVQSHDAAIHILPALPDEWKRGSVAGIRTRGGFEVSVDWEDNKAKVVSIHSNLGGICRIRSYHPLEGKGLAIAEGSNPNPFYEIPKTKPAEIKDHHKLGIDDSKHVYEYDLETVKGKKYLISIKK</sequence>
<evidence type="ECO:0000259" key="3">
    <source>
        <dbReference type="Pfam" id="PF21307"/>
    </source>
</evidence>
<dbReference type="PANTHER" id="PTHR31084:SF0">
    <property type="entry name" value="ALPHA-L-FUCOSIDASE 2"/>
    <property type="match status" value="1"/>
</dbReference>
<evidence type="ECO:0000259" key="4">
    <source>
        <dbReference type="Pfam" id="PF22124"/>
    </source>
</evidence>
<feature type="domain" description="Alpha fucosidase A-like C-terminal" evidence="3">
    <location>
        <begin position="714"/>
        <end position="776"/>
    </location>
</feature>
<name>A0ABW4VJ60_9BACT</name>
<dbReference type="PIRSF" id="PIRSF007663">
    <property type="entry name" value="UCP007663"/>
    <property type="match status" value="1"/>
</dbReference>
<evidence type="ECO:0000313" key="6">
    <source>
        <dbReference type="Proteomes" id="UP001597361"/>
    </source>
</evidence>
<keyword evidence="5" id="KW-0378">Hydrolase</keyword>
<dbReference type="InterPro" id="IPR016518">
    <property type="entry name" value="Alpha-L-fucosidase"/>
</dbReference>
<evidence type="ECO:0000256" key="1">
    <source>
        <dbReference type="SAM" id="SignalP"/>
    </source>
</evidence>
<reference evidence="6" key="1">
    <citation type="journal article" date="2019" name="Int. J. Syst. Evol. Microbiol.">
        <title>The Global Catalogue of Microorganisms (GCM) 10K type strain sequencing project: providing services to taxonomists for standard genome sequencing and annotation.</title>
        <authorList>
            <consortium name="The Broad Institute Genomics Platform"/>
            <consortium name="The Broad Institute Genome Sequencing Center for Infectious Disease"/>
            <person name="Wu L."/>
            <person name="Ma J."/>
        </authorList>
    </citation>
    <scope>NUCLEOTIDE SEQUENCE [LARGE SCALE GENOMIC DNA]</scope>
    <source>
        <strain evidence="6">CGMCC 1.15180</strain>
    </source>
</reference>
<dbReference type="InterPro" id="IPR049053">
    <property type="entry name" value="AFCA-like_C"/>
</dbReference>
<dbReference type="SUPFAM" id="SSF48208">
    <property type="entry name" value="Six-hairpin glycosidases"/>
    <property type="match status" value="1"/>
</dbReference>
<keyword evidence="6" id="KW-1185">Reference proteome</keyword>
<dbReference type="EMBL" id="JBHUHR010000022">
    <property type="protein sequence ID" value="MFD2034734.1"/>
    <property type="molecule type" value="Genomic_DNA"/>
</dbReference>
<dbReference type="Pfam" id="PF14498">
    <property type="entry name" value="Glyco_hyd_65N_2"/>
    <property type="match status" value="1"/>
</dbReference>
<dbReference type="InterPro" id="IPR027414">
    <property type="entry name" value="GH95_N_dom"/>
</dbReference>
<dbReference type="Pfam" id="PF21307">
    <property type="entry name" value="Glyco_hydro_95_C"/>
    <property type="match status" value="1"/>
</dbReference>
<evidence type="ECO:0000313" key="5">
    <source>
        <dbReference type="EMBL" id="MFD2034734.1"/>
    </source>
</evidence>
<dbReference type="Gene3D" id="1.50.10.10">
    <property type="match status" value="1"/>
</dbReference>
<dbReference type="Proteomes" id="UP001597361">
    <property type="component" value="Unassembled WGS sequence"/>
</dbReference>
<gene>
    <name evidence="5" type="ORF">ACFSKL_08040</name>
</gene>
<feature type="domain" description="Glycosyl hydrolase family 95 catalytic" evidence="4">
    <location>
        <begin position="306"/>
        <end position="712"/>
    </location>
</feature>
<keyword evidence="1" id="KW-0732">Signal</keyword>